<dbReference type="EMBL" id="MU118002">
    <property type="protein sequence ID" value="KAF9649151.1"/>
    <property type="molecule type" value="Genomic_DNA"/>
</dbReference>
<gene>
    <name evidence="1" type="ORF">BDM02DRAFT_3155444</name>
</gene>
<sequence>MHNFLKRNTSYTILPTPLPTDQNSHLNDLYFTDSSTQDLLAVIDACLHNLYDIPRAKQIFERLRKSSKAEAVLDTRIYNSLLEAFIAMATSKDPDNRLIWLEDAWALFNSMETGMEVAAPNATTYALILAAWLRFNPYSVKPVPAEDIGMRDPPALLRAIVDRQISVSQVVASRSVSSDQEAADIIKLLSKTAVEMNLVSVVDELSRTQELGSSLLPDPLQNIPEARPVLRPKEYDPTSGEPFDPTDPSQQEVPFNLEVLRKHLGQLILARRVLPDDVATRQKLLEDSVYEEATERLKHQAEVFDRLGLGDGSLKGSHLQRWMWDWHQKLHKRLKSEISEVVKKEENISEGKVHTRLGPFLSLVSPDKLSLITILELMRLQGSGGVSEGMKTARALLTIGKAVELEHKAEMCRRNNITIPATTSRAESGYFTKSGYKDLYARRVAARKYMEDSEEWAAAWTQFLRVKVGSFLVDALMDVATVVRSTVIKQTGEVVSEEQPAFFHSYEYLRGHKLGVIRLNPEVAERMSRDGLRETLHPRQLPMLVKPKPWLSYDQGGYLYSQSSAMRFKDSQEQQSYLRHASDQGNLELVYAGLDVLGSTPWQVNREVFDVVLKVWNSGERMCKIPPAIYDISEPQKPENYESDPKARLIYLTRQKVWSEGKANNHSDRCSVNYKIEIARAFLSDKFYLPHNMDFRGRAYPIPPHLNHIGDDLSRGLLLFAEAKPLGERGLRWLKIHLANLCGFDKGSFDERVKFVEDHLADIYDSAERPLEGNRWWQNADDPWQCLAACMELRSALESPDPHAYESSFPVHQDGTCNGLQHYAALGGDTQGAKQVNLGATERPSDVYSYVAAMVQEKVKQDAAKEVKHAMMLDGKITRKVVKQTVMTTVYGVTFIGAREQIERQLKERKDIPDEECWTAASYLAKKVIECIGNLFSGAQDIQTWLNLCARLISKSIPPARIPAALSVPTPKRGNNKKAPAQDRTRAEQMTAVVWTTPLGLPIVQPYRKTKRKQVATALQTVYISDPNAPAMVNSLKQASAFPPNFIHSLDATHMMLTALECQTQGLTFASVHDSYWTHACSIDQMSAVIRETFIALHSSNVLTNLYDEFMQRYKSYRVPITSIKAGSLLKKLADREQTTSDDILHSATKPDPQEPKAIGPLTSTEELLEALDLAIGSEGDDLENHEHGEPDSVSTQGETRDGDEATVAIPKRRKRRTKKEIQAAAAGEITHEPKFVELTKLLPPVPKKGNFEVNTVKKSLYFFS</sequence>
<evidence type="ECO:0000313" key="2">
    <source>
        <dbReference type="Proteomes" id="UP000886501"/>
    </source>
</evidence>
<comment type="caution">
    <text evidence="1">The sequence shown here is derived from an EMBL/GenBank/DDBJ whole genome shotgun (WGS) entry which is preliminary data.</text>
</comment>
<organism evidence="1 2">
    <name type="scientific">Thelephora ganbajun</name>
    <name type="common">Ganba fungus</name>
    <dbReference type="NCBI Taxonomy" id="370292"/>
    <lineage>
        <taxon>Eukaryota</taxon>
        <taxon>Fungi</taxon>
        <taxon>Dikarya</taxon>
        <taxon>Basidiomycota</taxon>
        <taxon>Agaricomycotina</taxon>
        <taxon>Agaricomycetes</taxon>
        <taxon>Thelephorales</taxon>
        <taxon>Thelephoraceae</taxon>
        <taxon>Thelephora</taxon>
    </lineage>
</organism>
<accession>A0ACB6ZIC1</accession>
<evidence type="ECO:0000313" key="1">
    <source>
        <dbReference type="EMBL" id="KAF9649151.1"/>
    </source>
</evidence>
<reference evidence="1" key="2">
    <citation type="journal article" date="2020" name="Nat. Commun.">
        <title>Large-scale genome sequencing of mycorrhizal fungi provides insights into the early evolution of symbiotic traits.</title>
        <authorList>
            <person name="Miyauchi S."/>
            <person name="Kiss E."/>
            <person name="Kuo A."/>
            <person name="Drula E."/>
            <person name="Kohler A."/>
            <person name="Sanchez-Garcia M."/>
            <person name="Morin E."/>
            <person name="Andreopoulos B."/>
            <person name="Barry K.W."/>
            <person name="Bonito G."/>
            <person name="Buee M."/>
            <person name="Carver A."/>
            <person name="Chen C."/>
            <person name="Cichocki N."/>
            <person name="Clum A."/>
            <person name="Culley D."/>
            <person name="Crous P.W."/>
            <person name="Fauchery L."/>
            <person name="Girlanda M."/>
            <person name="Hayes R.D."/>
            <person name="Keri Z."/>
            <person name="LaButti K."/>
            <person name="Lipzen A."/>
            <person name="Lombard V."/>
            <person name="Magnuson J."/>
            <person name="Maillard F."/>
            <person name="Murat C."/>
            <person name="Nolan M."/>
            <person name="Ohm R.A."/>
            <person name="Pangilinan J."/>
            <person name="Pereira M.F."/>
            <person name="Perotto S."/>
            <person name="Peter M."/>
            <person name="Pfister S."/>
            <person name="Riley R."/>
            <person name="Sitrit Y."/>
            <person name="Stielow J.B."/>
            <person name="Szollosi G."/>
            <person name="Zifcakova L."/>
            <person name="Stursova M."/>
            <person name="Spatafora J.W."/>
            <person name="Tedersoo L."/>
            <person name="Vaario L.M."/>
            <person name="Yamada A."/>
            <person name="Yan M."/>
            <person name="Wang P."/>
            <person name="Xu J."/>
            <person name="Bruns T."/>
            <person name="Baldrian P."/>
            <person name="Vilgalys R."/>
            <person name="Dunand C."/>
            <person name="Henrissat B."/>
            <person name="Grigoriev I.V."/>
            <person name="Hibbett D."/>
            <person name="Nagy L.G."/>
            <person name="Martin F.M."/>
        </authorList>
    </citation>
    <scope>NUCLEOTIDE SEQUENCE</scope>
    <source>
        <strain evidence="1">P2</strain>
    </source>
</reference>
<keyword evidence="2" id="KW-1185">Reference proteome</keyword>
<protein>
    <submittedName>
        <fullName evidence="1">DNA/RNA polymerase</fullName>
    </submittedName>
</protein>
<reference evidence="1" key="1">
    <citation type="submission" date="2019-10" db="EMBL/GenBank/DDBJ databases">
        <authorList>
            <consortium name="DOE Joint Genome Institute"/>
            <person name="Kuo A."/>
            <person name="Miyauchi S."/>
            <person name="Kiss E."/>
            <person name="Drula E."/>
            <person name="Kohler A."/>
            <person name="Sanchez-Garcia M."/>
            <person name="Andreopoulos B."/>
            <person name="Barry K.W."/>
            <person name="Bonito G."/>
            <person name="Buee M."/>
            <person name="Carver A."/>
            <person name="Chen C."/>
            <person name="Cichocki N."/>
            <person name="Clum A."/>
            <person name="Culley D."/>
            <person name="Crous P.W."/>
            <person name="Fauchery L."/>
            <person name="Girlanda M."/>
            <person name="Hayes R."/>
            <person name="Keri Z."/>
            <person name="Labutti K."/>
            <person name="Lipzen A."/>
            <person name="Lombard V."/>
            <person name="Magnuson J."/>
            <person name="Maillard F."/>
            <person name="Morin E."/>
            <person name="Murat C."/>
            <person name="Nolan M."/>
            <person name="Ohm R."/>
            <person name="Pangilinan J."/>
            <person name="Pereira M."/>
            <person name="Perotto S."/>
            <person name="Peter M."/>
            <person name="Riley R."/>
            <person name="Sitrit Y."/>
            <person name="Stielow B."/>
            <person name="Szollosi G."/>
            <person name="Zifcakova L."/>
            <person name="Stursova M."/>
            <person name="Spatafora J.W."/>
            <person name="Tedersoo L."/>
            <person name="Vaario L.-M."/>
            <person name="Yamada A."/>
            <person name="Yan M."/>
            <person name="Wang P."/>
            <person name="Xu J."/>
            <person name="Bruns T."/>
            <person name="Baldrian P."/>
            <person name="Vilgalys R."/>
            <person name="Henrissat B."/>
            <person name="Grigoriev I.V."/>
            <person name="Hibbett D."/>
            <person name="Nagy L.G."/>
            <person name="Martin F.M."/>
        </authorList>
    </citation>
    <scope>NUCLEOTIDE SEQUENCE</scope>
    <source>
        <strain evidence="1">P2</strain>
    </source>
</reference>
<proteinExistence type="predicted"/>
<dbReference type="Proteomes" id="UP000886501">
    <property type="component" value="Unassembled WGS sequence"/>
</dbReference>
<name>A0ACB6ZIC1_THEGA</name>